<dbReference type="CDD" id="cd00796">
    <property type="entry name" value="INT_Rci_Hp1_C"/>
    <property type="match status" value="1"/>
</dbReference>
<evidence type="ECO:0000256" key="3">
    <source>
        <dbReference type="ARBA" id="ARBA00023172"/>
    </source>
</evidence>
<dbReference type="InterPro" id="IPR050090">
    <property type="entry name" value="Tyrosine_recombinase_XerCD"/>
</dbReference>
<dbReference type="InterPro" id="IPR002104">
    <property type="entry name" value="Integrase_catalytic"/>
</dbReference>
<feature type="domain" description="Core-binding (CB)" evidence="6">
    <location>
        <begin position="59"/>
        <end position="140"/>
    </location>
</feature>
<keyword evidence="3" id="KW-0233">DNA recombination</keyword>
<dbReference type="InterPro" id="IPR044068">
    <property type="entry name" value="CB"/>
</dbReference>
<dbReference type="PANTHER" id="PTHR30349">
    <property type="entry name" value="PHAGE INTEGRASE-RELATED"/>
    <property type="match status" value="1"/>
</dbReference>
<reference evidence="7 8" key="1">
    <citation type="submission" date="2013-10" db="EMBL/GenBank/DDBJ databases">
        <title>Salinisphaera halophila YIM 95161 Genome Sequencing.</title>
        <authorList>
            <person name="Lai Q."/>
            <person name="Li C."/>
            <person name="Shao Z."/>
        </authorList>
    </citation>
    <scope>NUCLEOTIDE SEQUENCE [LARGE SCALE GENOMIC DNA]</scope>
    <source>
        <strain evidence="7 8">YIM 95161</strain>
    </source>
</reference>
<keyword evidence="2 4" id="KW-0238">DNA-binding</keyword>
<dbReference type="PROSITE" id="PS51900">
    <property type="entry name" value="CB"/>
    <property type="match status" value="1"/>
</dbReference>
<organism evidence="7 8">
    <name type="scientific">Salinisphaera orenii YIM 95161</name>
    <dbReference type="NCBI Taxonomy" id="1051139"/>
    <lineage>
        <taxon>Bacteria</taxon>
        <taxon>Pseudomonadati</taxon>
        <taxon>Pseudomonadota</taxon>
        <taxon>Gammaproteobacteria</taxon>
        <taxon>Salinisphaerales</taxon>
        <taxon>Salinisphaeraceae</taxon>
        <taxon>Salinisphaera</taxon>
    </lineage>
</organism>
<dbReference type="Gene3D" id="1.10.443.10">
    <property type="entry name" value="Intergrase catalytic core"/>
    <property type="match status" value="1"/>
</dbReference>
<evidence type="ECO:0000313" key="7">
    <source>
        <dbReference type="EMBL" id="ROO27964.1"/>
    </source>
</evidence>
<keyword evidence="1" id="KW-0229">DNA integration</keyword>
<dbReference type="Proteomes" id="UP000285123">
    <property type="component" value="Unassembled WGS sequence"/>
</dbReference>
<evidence type="ECO:0000313" key="8">
    <source>
        <dbReference type="Proteomes" id="UP000285123"/>
    </source>
</evidence>
<dbReference type="EMBL" id="AYKF01000089">
    <property type="protein sequence ID" value="ROO27964.1"/>
    <property type="molecule type" value="Genomic_DNA"/>
</dbReference>
<gene>
    <name evidence="7" type="ORF">SAHL_10995</name>
</gene>
<dbReference type="InterPro" id="IPR013762">
    <property type="entry name" value="Integrase-like_cat_sf"/>
</dbReference>
<comment type="caution">
    <text evidence="7">The sequence shown here is derived from an EMBL/GenBank/DDBJ whole genome shotgun (WGS) entry which is preliminary data.</text>
</comment>
<dbReference type="PROSITE" id="PS51898">
    <property type="entry name" value="TYR_RECOMBINASE"/>
    <property type="match status" value="1"/>
</dbReference>
<protein>
    <submittedName>
        <fullName evidence="7">Integrase</fullName>
    </submittedName>
</protein>
<evidence type="ECO:0000259" key="5">
    <source>
        <dbReference type="PROSITE" id="PS51898"/>
    </source>
</evidence>
<evidence type="ECO:0000256" key="2">
    <source>
        <dbReference type="ARBA" id="ARBA00023125"/>
    </source>
</evidence>
<dbReference type="GO" id="GO:0015074">
    <property type="term" value="P:DNA integration"/>
    <property type="evidence" value="ECO:0007669"/>
    <property type="project" value="UniProtKB-KW"/>
</dbReference>
<evidence type="ECO:0000256" key="4">
    <source>
        <dbReference type="PROSITE-ProRule" id="PRU01248"/>
    </source>
</evidence>
<evidence type="ECO:0000256" key="1">
    <source>
        <dbReference type="ARBA" id="ARBA00022908"/>
    </source>
</evidence>
<sequence>MATLTKTEAGRWKAVIRRQGWPTSSKTWRTKRDAEDWARRTEDEMARGIYQNRAPAERMTLSGAIDRYLSDVTPTKKESTQKAEQAKARKLRAALGQYSLVAIAPDVVAGYRDEQLADGKSRDTVRLQLALLSHIFEIAIKEWRVGIWANPCRAVRTPKPGKARDRRLSHDEAEKLLRAAEGQSNPMLGLMIRLALATAMRVGEIQRLRRRDVDLKRRTALLRDTKNNQSRTVPLSTEAAQVLRVALDSPVRPIDCDLAFFGEPGRDGIRRGFQYGPGWKRATRDAGITDLRFHDLRHEAVSRLVELGLGDQEVAAISGHKSMQMLRRYTHLRAEDLVRRLDALG</sequence>
<dbReference type="InterPro" id="IPR011010">
    <property type="entry name" value="DNA_brk_join_enz"/>
</dbReference>
<dbReference type="SUPFAM" id="SSF56349">
    <property type="entry name" value="DNA breaking-rejoining enzymes"/>
    <property type="match status" value="1"/>
</dbReference>
<name>A0A423PQS7_9GAMM</name>
<dbReference type="Pfam" id="PF00589">
    <property type="entry name" value="Phage_integrase"/>
    <property type="match status" value="1"/>
</dbReference>
<feature type="domain" description="Tyr recombinase" evidence="5">
    <location>
        <begin position="163"/>
        <end position="342"/>
    </location>
</feature>
<dbReference type="PANTHER" id="PTHR30349:SF94">
    <property type="entry name" value="INTEGRASE_RECOMBINASE HI_1414-RELATED"/>
    <property type="match status" value="1"/>
</dbReference>
<dbReference type="AlphaFoldDB" id="A0A423PQS7"/>
<dbReference type="Gene3D" id="1.10.150.130">
    <property type="match status" value="1"/>
</dbReference>
<dbReference type="OrthoDB" id="9057547at2"/>
<accession>A0A423PQS7</accession>
<dbReference type="RefSeq" id="WP_123591452.1">
    <property type="nucleotide sequence ID" value="NZ_AYKF01000089.1"/>
</dbReference>
<dbReference type="GO" id="GO:0006310">
    <property type="term" value="P:DNA recombination"/>
    <property type="evidence" value="ECO:0007669"/>
    <property type="project" value="UniProtKB-KW"/>
</dbReference>
<evidence type="ECO:0000259" key="6">
    <source>
        <dbReference type="PROSITE" id="PS51900"/>
    </source>
</evidence>
<dbReference type="InterPro" id="IPR010998">
    <property type="entry name" value="Integrase_recombinase_N"/>
</dbReference>
<proteinExistence type="predicted"/>
<dbReference type="GO" id="GO:0003677">
    <property type="term" value="F:DNA binding"/>
    <property type="evidence" value="ECO:0007669"/>
    <property type="project" value="UniProtKB-UniRule"/>
</dbReference>